<dbReference type="AlphaFoldDB" id="A0A814NKE3"/>
<evidence type="ECO:0000256" key="3">
    <source>
        <dbReference type="SAM" id="Coils"/>
    </source>
</evidence>
<dbReference type="Gene3D" id="3.10.20.90">
    <property type="entry name" value="Phosphatidylinositol 3-kinase Catalytic Subunit, Chain A, domain 1"/>
    <property type="match status" value="1"/>
</dbReference>
<dbReference type="PROSITE" id="PS00299">
    <property type="entry name" value="UBIQUITIN_1"/>
    <property type="match status" value="1"/>
</dbReference>
<evidence type="ECO:0000256" key="1">
    <source>
        <dbReference type="ARBA" id="ARBA00008430"/>
    </source>
</evidence>
<evidence type="ECO:0000313" key="6">
    <source>
        <dbReference type="EMBL" id="CAF1094904.1"/>
    </source>
</evidence>
<dbReference type="InterPro" id="IPR029071">
    <property type="entry name" value="Ubiquitin-like_domsf"/>
</dbReference>
<feature type="domain" description="Ubiquitin-like" evidence="5">
    <location>
        <begin position="306"/>
        <end position="381"/>
    </location>
</feature>
<dbReference type="SMART" id="SM00213">
    <property type="entry name" value="UBQ"/>
    <property type="match status" value="1"/>
</dbReference>
<evidence type="ECO:0000256" key="2">
    <source>
        <dbReference type="ARBA" id="ARBA00022499"/>
    </source>
</evidence>
<dbReference type="PROSITE" id="PS50053">
    <property type="entry name" value="UBIQUITIN_2"/>
    <property type="match status" value="1"/>
</dbReference>
<protein>
    <recommendedName>
        <fullName evidence="5">Ubiquitin-like domain-containing protein</fullName>
    </recommendedName>
</protein>
<comment type="caution">
    <text evidence="6">The sequence shown here is derived from an EMBL/GenBank/DDBJ whole genome shotgun (WGS) entry which is preliminary data.</text>
</comment>
<keyword evidence="7" id="KW-1185">Reference proteome</keyword>
<evidence type="ECO:0000313" key="7">
    <source>
        <dbReference type="Proteomes" id="UP000663828"/>
    </source>
</evidence>
<sequence>MSTTIPLKRITLYKNDLGYFERVINRSDSPSVIHVAKKHKKLVIDTLCTTANAVTYDTEEHESFVAENTVERFYSFGGFSSSTSLASFLLKCIGAEVVVTIQGNNKEQTGKIVLLDEVPTLLGQNSSQTKTNYIVQFLNNDGFIRNFDLSNIDGIKLMDPYLQDQLEKVLSKTLNNHKPTMNTNPDSVRILFNTSNSSPSTTAVTTNANADHQSNMLNVSYCYATKEWRCLYRCEIDSSLGNTNASKVDLTLFGSVNNPTEEDWNQIELVLVANELEILKNNKPTTAAVERDSDRTTETYQSSGGMQLYIKTLTGKTITIDVSPSDTIESVKTKIQDKEGIPPDQQRMIFAGKQLEDGRTLADYNIQKESTLHLVLRLRGGPPEEKSSGSSKRKGVSARTQVADDNDDENYESIDSSQMSGLSEHVVYTINTPVTIRSHESTLVTVNKWHMDAQLVLYYDQKINDLNAIKAVHLRNNSDVVLAPGSIAVLDQGRFVAQCAFTPMLPNDDQLINYGFDSTVSILRSNPSSLQEIHIQSVDIIYSEVSKLETKATPIGIDVQEVHIKRTRYLIKNNSLNRPVTKFYIDHVSDSSLGGYVVMTQKKCIKSTVGFSRFELKLEPQEEIEFIVDEQAHNSTKIYEASGLETFVDKQVPDLLQSKLIDEKTIQVIQKIITHKYVQQVLRHMIDSRITSTQIRTWMVKRDLIPTSLFDKALAIADIQDKLREFDLKIKSREAHIKSIFENQERIRQNIKSLEKIDKSDLMVRYLKDLNTEEDDLQSTRREIKSMQDEYNKKQRELEEREAALKHEANQAQKNLRL</sequence>
<dbReference type="InterPro" id="IPR019954">
    <property type="entry name" value="Ubiquitin_CS"/>
</dbReference>
<organism evidence="6 7">
    <name type="scientific">Adineta ricciae</name>
    <name type="common">Rotifer</name>
    <dbReference type="NCBI Taxonomy" id="249248"/>
    <lineage>
        <taxon>Eukaryota</taxon>
        <taxon>Metazoa</taxon>
        <taxon>Spiralia</taxon>
        <taxon>Gnathifera</taxon>
        <taxon>Rotifera</taxon>
        <taxon>Eurotatoria</taxon>
        <taxon>Bdelloidea</taxon>
        <taxon>Adinetida</taxon>
        <taxon>Adinetidae</taxon>
        <taxon>Adineta</taxon>
    </lineage>
</organism>
<reference evidence="6" key="1">
    <citation type="submission" date="2021-02" db="EMBL/GenBank/DDBJ databases">
        <authorList>
            <person name="Nowell W R."/>
        </authorList>
    </citation>
    <scope>NUCLEOTIDE SEQUENCE</scope>
</reference>
<dbReference type="SUPFAM" id="SSF54236">
    <property type="entry name" value="Ubiquitin-like"/>
    <property type="match status" value="1"/>
</dbReference>
<dbReference type="Pfam" id="PF13598">
    <property type="entry name" value="DUF4139"/>
    <property type="match status" value="1"/>
</dbReference>
<dbReference type="EMBL" id="CAJNOR010001192">
    <property type="protein sequence ID" value="CAF1094904.1"/>
    <property type="molecule type" value="Genomic_DNA"/>
</dbReference>
<dbReference type="FunFam" id="3.10.20.90:FF:000009">
    <property type="entry name" value="Ubiquitin-60S ribosomal protein"/>
    <property type="match status" value="1"/>
</dbReference>
<feature type="coiled-coil region" evidence="3">
    <location>
        <begin position="763"/>
        <end position="815"/>
    </location>
</feature>
<dbReference type="InterPro" id="IPR037291">
    <property type="entry name" value="DUF4139"/>
</dbReference>
<evidence type="ECO:0000256" key="4">
    <source>
        <dbReference type="SAM" id="MobiDB-lite"/>
    </source>
</evidence>
<dbReference type="Proteomes" id="UP000663828">
    <property type="component" value="Unassembled WGS sequence"/>
</dbReference>
<feature type="region of interest" description="Disordered" evidence="4">
    <location>
        <begin position="378"/>
        <end position="418"/>
    </location>
</feature>
<gene>
    <name evidence="6" type="ORF">XAT740_LOCUS18039</name>
</gene>
<dbReference type="InterPro" id="IPR050158">
    <property type="entry name" value="Ubiquitin_ubiquitin-like"/>
</dbReference>
<keyword evidence="3" id="KW-0175">Coiled coil</keyword>
<comment type="similarity">
    <text evidence="1">Belongs to the ubiquitin family.</text>
</comment>
<dbReference type="InterPro" id="IPR019956">
    <property type="entry name" value="Ubiquitin_dom"/>
</dbReference>
<accession>A0A814NKE3</accession>
<proteinExistence type="inferred from homology"/>
<evidence type="ECO:0000259" key="5">
    <source>
        <dbReference type="PROSITE" id="PS50053"/>
    </source>
</evidence>
<dbReference type="InterPro" id="IPR000626">
    <property type="entry name" value="Ubiquitin-like_dom"/>
</dbReference>
<dbReference type="PANTHER" id="PTHR10666">
    <property type="entry name" value="UBIQUITIN"/>
    <property type="match status" value="1"/>
</dbReference>
<keyword evidence="2" id="KW-1017">Isopeptide bond</keyword>
<dbReference type="PRINTS" id="PR00348">
    <property type="entry name" value="UBIQUITIN"/>
</dbReference>
<dbReference type="Pfam" id="PF00240">
    <property type="entry name" value="ubiquitin"/>
    <property type="match status" value="1"/>
</dbReference>
<dbReference type="CDD" id="cd01803">
    <property type="entry name" value="Ubl_ubiquitin"/>
    <property type="match status" value="1"/>
</dbReference>
<name>A0A814NKE3_ADIRI</name>